<organism evidence="1 2">
    <name type="scientific">Georhizobium profundi</name>
    <dbReference type="NCBI Taxonomy" id="2341112"/>
    <lineage>
        <taxon>Bacteria</taxon>
        <taxon>Pseudomonadati</taxon>
        <taxon>Pseudomonadota</taxon>
        <taxon>Alphaproteobacteria</taxon>
        <taxon>Hyphomicrobiales</taxon>
        <taxon>Rhizobiaceae</taxon>
        <taxon>Georhizobium</taxon>
    </lineage>
</organism>
<dbReference type="AlphaFoldDB" id="A0A3Q8XPA7"/>
<dbReference type="RefSeq" id="WP_126008464.1">
    <property type="nucleotide sequence ID" value="NZ_CP032509.1"/>
</dbReference>
<accession>A0A3Q8XPA7</accession>
<protein>
    <submittedName>
        <fullName evidence="1">Uncharacterized protein</fullName>
    </submittedName>
</protein>
<dbReference type="OrthoDB" id="8482251at2"/>
<gene>
    <name evidence="1" type="ORF">D5400_05590</name>
</gene>
<name>A0A3Q8XPA7_9HYPH</name>
<dbReference type="EMBL" id="CP032509">
    <property type="protein sequence ID" value="AZN70817.1"/>
    <property type="molecule type" value="Genomic_DNA"/>
</dbReference>
<proteinExistence type="predicted"/>
<keyword evidence="2" id="KW-1185">Reference proteome</keyword>
<evidence type="ECO:0000313" key="2">
    <source>
        <dbReference type="Proteomes" id="UP000268192"/>
    </source>
</evidence>
<dbReference type="Proteomes" id="UP000268192">
    <property type="component" value="Chromosome"/>
</dbReference>
<sequence length="61" mass="6141">MTSEHYRFPGRTLVALTTMLVVLVLAAFDLQASGGIDPFNAPSPIALGSGQAPGGAHCSGA</sequence>
<dbReference type="KEGG" id="abaw:D5400_05590"/>
<reference evidence="1 2" key="1">
    <citation type="submission" date="2018-09" db="EMBL/GenBank/DDBJ databases">
        <title>Marinorhizobium profundi gen. nov., sp. nov., isolated from a deep-sea sediment sample from the New Britain Trench and proposal of Marinorhizobiaceae fam. nov. in the order Rhizobiales of the class Alphaproteobacteria.</title>
        <authorList>
            <person name="Cao J."/>
        </authorList>
    </citation>
    <scope>NUCLEOTIDE SEQUENCE [LARGE SCALE GENOMIC DNA]</scope>
    <source>
        <strain evidence="1 2">WS11</strain>
    </source>
</reference>
<evidence type="ECO:0000313" key="1">
    <source>
        <dbReference type="EMBL" id="AZN70817.1"/>
    </source>
</evidence>